<proteinExistence type="predicted"/>
<feature type="region of interest" description="Disordered" evidence="1">
    <location>
        <begin position="85"/>
        <end position="150"/>
    </location>
</feature>
<dbReference type="EMBL" id="SOGQ01000024">
    <property type="protein sequence ID" value="TFD02584.1"/>
    <property type="molecule type" value="Genomic_DNA"/>
</dbReference>
<feature type="transmembrane region" description="Helical" evidence="2">
    <location>
        <begin position="181"/>
        <end position="200"/>
    </location>
</feature>
<evidence type="ECO:0000313" key="4">
    <source>
        <dbReference type="Proteomes" id="UP000297853"/>
    </source>
</evidence>
<feature type="compositionally biased region" description="Low complexity" evidence="1">
    <location>
        <begin position="19"/>
        <end position="46"/>
    </location>
</feature>
<keyword evidence="2" id="KW-1133">Transmembrane helix</keyword>
<accession>A0ABY2JG92</accession>
<keyword evidence="4" id="KW-1185">Reference proteome</keyword>
<keyword evidence="2" id="KW-0472">Membrane</keyword>
<evidence type="ECO:0000256" key="1">
    <source>
        <dbReference type="SAM" id="MobiDB-lite"/>
    </source>
</evidence>
<comment type="caution">
    <text evidence="3">The sequence shown here is derived from an EMBL/GenBank/DDBJ whole genome shotgun (WGS) entry which is preliminary data.</text>
</comment>
<dbReference type="RefSeq" id="WP_134428624.1">
    <property type="nucleotide sequence ID" value="NZ_SOGQ01000024.1"/>
</dbReference>
<gene>
    <name evidence="3" type="ORF">E3T28_05285</name>
</gene>
<evidence type="ECO:0000256" key="2">
    <source>
        <dbReference type="SAM" id="Phobius"/>
    </source>
</evidence>
<evidence type="ECO:0000313" key="3">
    <source>
        <dbReference type="EMBL" id="TFD02584.1"/>
    </source>
</evidence>
<evidence type="ECO:0008006" key="5">
    <source>
        <dbReference type="Google" id="ProtNLM"/>
    </source>
</evidence>
<feature type="region of interest" description="Disordered" evidence="1">
    <location>
        <begin position="1"/>
        <end position="68"/>
    </location>
</feature>
<keyword evidence="2" id="KW-0812">Transmembrane</keyword>
<feature type="compositionally biased region" description="Pro residues" evidence="1">
    <location>
        <begin position="129"/>
        <end position="150"/>
    </location>
</feature>
<feature type="transmembrane region" description="Helical" evidence="2">
    <location>
        <begin position="212"/>
        <end position="234"/>
    </location>
</feature>
<protein>
    <recommendedName>
        <fullName evidence="5">DUF308 domain-containing protein</fullName>
    </recommendedName>
</protein>
<organism evidence="3 4">
    <name type="scientific">Cryobacterium sinapicolor</name>
    <dbReference type="NCBI Taxonomy" id="1259236"/>
    <lineage>
        <taxon>Bacteria</taxon>
        <taxon>Bacillati</taxon>
        <taxon>Actinomycetota</taxon>
        <taxon>Actinomycetes</taxon>
        <taxon>Micrococcales</taxon>
        <taxon>Microbacteriaceae</taxon>
        <taxon>Cryobacterium</taxon>
    </lineage>
</organism>
<reference evidence="3 4" key="1">
    <citation type="submission" date="2019-03" db="EMBL/GenBank/DDBJ databases">
        <title>Genomics of glacier-inhabiting Cryobacterium strains.</title>
        <authorList>
            <person name="Liu Q."/>
            <person name="Xin Y.-H."/>
        </authorList>
    </citation>
    <scope>NUCLEOTIDE SEQUENCE [LARGE SCALE GENOMIC DNA]</scope>
    <source>
        <strain evidence="3 4">TMT1-23-1</strain>
    </source>
</reference>
<sequence length="238" mass="24671">MTVTPDPNQPHDQPPDDQNPPTDDQNPPVDDQPTDAVTSVTSVTAAPDPAPAESGGPGEDGHEVAVETTRSSAAHMIAFPGPIPDYTMETSVDRSAAAPASDPVDTAPTRRHPDDAGLDDAGLTVPLTVNPPHPRPPDPPDLPPEPPYLAPAPPYPVAPVAAVRAGPAYPEASVRPRRRPLFGTIVWGVILLTLAGYVLLGVLVPTPADPTLWLLGGVIVVGLLLIVIGIIATLRRAG</sequence>
<dbReference type="Proteomes" id="UP000297853">
    <property type="component" value="Unassembled WGS sequence"/>
</dbReference>
<name>A0ABY2JG92_9MICO</name>